<dbReference type="AlphaFoldDB" id="D7E6U3"/>
<dbReference type="CDD" id="cd22231">
    <property type="entry name" value="RHH_NikR_HicB-like"/>
    <property type="match status" value="1"/>
</dbReference>
<keyword evidence="3" id="KW-1185">Reference proteome</keyword>
<evidence type="ECO:0000313" key="2">
    <source>
        <dbReference type="EMBL" id="ADI73567.1"/>
    </source>
</evidence>
<dbReference type="GeneID" id="9346283"/>
<sequence>MSETTICTRFPNGTVKEIDELVENNYYKNRSDVVRSLVRTCLMINKRSEMDKEENEEGGDCDAGCNHDKQPAAV</sequence>
<dbReference type="KEGG" id="mev:Metev_0661"/>
<protein>
    <submittedName>
        <fullName evidence="2">Putative transcriptional regulators, CopG/Arc/MetJ family</fullName>
    </submittedName>
</protein>
<dbReference type="HOGENOM" id="CLU_2678897_0_0_2"/>
<feature type="region of interest" description="Disordered" evidence="1">
    <location>
        <begin position="48"/>
        <end position="74"/>
    </location>
</feature>
<gene>
    <name evidence="2" type="ordered locus">Metev_0661</name>
</gene>
<proteinExistence type="predicted"/>
<organism evidence="2 3">
    <name type="scientific">Methanohalobium evestigatum (strain ATCC BAA-1072 / DSM 3721 / NBRC 107634 / OCM 161 / Z-7303)</name>
    <dbReference type="NCBI Taxonomy" id="644295"/>
    <lineage>
        <taxon>Archaea</taxon>
        <taxon>Methanobacteriati</taxon>
        <taxon>Methanobacteriota</taxon>
        <taxon>Stenosarchaea group</taxon>
        <taxon>Methanomicrobia</taxon>
        <taxon>Methanosarcinales</taxon>
        <taxon>Methanosarcinaceae</taxon>
        <taxon>Methanohalobium</taxon>
    </lineage>
</organism>
<name>D7E6U3_METEZ</name>
<dbReference type="STRING" id="644295.Metev_0661"/>
<dbReference type="GO" id="GO:0006355">
    <property type="term" value="P:regulation of DNA-templated transcription"/>
    <property type="evidence" value="ECO:0007669"/>
    <property type="project" value="InterPro"/>
</dbReference>
<dbReference type="InterPro" id="IPR010985">
    <property type="entry name" value="Ribbon_hlx_hlx"/>
</dbReference>
<feature type="compositionally biased region" description="Basic and acidic residues" evidence="1">
    <location>
        <begin position="65"/>
        <end position="74"/>
    </location>
</feature>
<dbReference type="SUPFAM" id="SSF47598">
    <property type="entry name" value="Ribbon-helix-helix"/>
    <property type="match status" value="1"/>
</dbReference>
<dbReference type="Gene3D" id="1.10.1220.10">
    <property type="entry name" value="Met repressor-like"/>
    <property type="match status" value="1"/>
</dbReference>
<feature type="compositionally biased region" description="Acidic residues" evidence="1">
    <location>
        <begin position="51"/>
        <end position="60"/>
    </location>
</feature>
<dbReference type="InterPro" id="IPR013321">
    <property type="entry name" value="Arc_rbn_hlx_hlx"/>
</dbReference>
<dbReference type="EMBL" id="CP002069">
    <property type="protein sequence ID" value="ADI73567.1"/>
    <property type="molecule type" value="Genomic_DNA"/>
</dbReference>
<dbReference type="RefSeq" id="WP_013194135.1">
    <property type="nucleotide sequence ID" value="NC_014253.1"/>
</dbReference>
<reference evidence="2 3" key="1">
    <citation type="submission" date="2010-06" db="EMBL/GenBank/DDBJ databases">
        <title>Complete sequence chromosome of Methanohalobium evestigatum Z-7303.</title>
        <authorList>
            <consortium name="US DOE Joint Genome Institute"/>
            <person name="Lucas S."/>
            <person name="Copeland A."/>
            <person name="Lapidus A."/>
            <person name="Cheng J.-F."/>
            <person name="Bruce D."/>
            <person name="Goodwin L."/>
            <person name="Pitluck S."/>
            <person name="Saunders E."/>
            <person name="Detter J.C."/>
            <person name="Han C."/>
            <person name="Tapia R."/>
            <person name="Land M."/>
            <person name="Hauser L."/>
            <person name="Kyrpides N."/>
            <person name="Mikhailova N."/>
            <person name="Sieprawska-Lupa M."/>
            <person name="Whitman W.B."/>
            <person name="Anderson I."/>
            <person name="Woyke T."/>
        </authorList>
    </citation>
    <scope>NUCLEOTIDE SEQUENCE [LARGE SCALE GENOMIC DNA]</scope>
    <source>
        <strain evidence="3">ATCC BAA-1072 / DSM 3721 / NBRC 107634 / OCM 161 / Z-7303</strain>
    </source>
</reference>
<evidence type="ECO:0000313" key="3">
    <source>
        <dbReference type="Proteomes" id="UP000000391"/>
    </source>
</evidence>
<dbReference type="Proteomes" id="UP000000391">
    <property type="component" value="Chromosome"/>
</dbReference>
<evidence type="ECO:0000256" key="1">
    <source>
        <dbReference type="SAM" id="MobiDB-lite"/>
    </source>
</evidence>
<accession>D7E6U3</accession>